<feature type="region of interest" description="Disordered" evidence="1">
    <location>
        <begin position="165"/>
        <end position="190"/>
    </location>
</feature>
<protein>
    <submittedName>
        <fullName evidence="3">PIR Superfamily Protein</fullName>
    </submittedName>
</protein>
<name>A0A1A8X0M2_PLAOA</name>
<gene>
    <name evidence="3" type="ORF">POVCU1_048750</name>
</gene>
<keyword evidence="2" id="KW-1133">Transmembrane helix</keyword>
<evidence type="ECO:0000256" key="1">
    <source>
        <dbReference type="SAM" id="MobiDB-lite"/>
    </source>
</evidence>
<dbReference type="EMBL" id="FLQV01000943">
    <property type="protein sequence ID" value="SBS98785.1"/>
    <property type="molecule type" value="Genomic_DNA"/>
</dbReference>
<feature type="compositionally biased region" description="Polar residues" evidence="1">
    <location>
        <begin position="181"/>
        <end position="190"/>
    </location>
</feature>
<feature type="region of interest" description="Disordered" evidence="1">
    <location>
        <begin position="320"/>
        <end position="375"/>
    </location>
</feature>
<sequence length="485" mass="54343">MSRGLVNVSFEGPKLKTQLSFEECVYLFSDIQSDIHTKISELDELDEGTDSFIGKCKELSEYPAEVKKKHPECFQGNLLHIYSSTETFIKISLQQSTTYGKCHEKLKTKPNHKESVPLKEKTDEECKDEDEKCTSKVIPLAEGSQTIEGCGGELYKTENSRCHQLQGHSKFGGDENKENSQEFPSESVENSPLLNKLQPTIFVPSEGRNPSSKSHIIEESFSYVVPTLDNRNADRSYTYQSTIQGNNIIHSVTNDDRYIKGLDFNNFSSINISDTSVSTPQLDTSLSSFNNKNTFAFDGESDQNKFLPPVFYVFSTYTGSKRGDKGQPQKSLSHMQKPLTTGGHFPVEVSDSEQEASTAQEKLSNVHPHSQSHTDFPTVIANLDSEKQCPTADMHGTSNNATSQEKNLNYVSNLKDQLLSVEREVENGIYSLPPHADQDGIPIRTYIIIIVVILAILLLLLLLFKVMQKLCLKCISNFSIIIHFN</sequence>
<keyword evidence="2" id="KW-0812">Transmembrane</keyword>
<evidence type="ECO:0000313" key="3">
    <source>
        <dbReference type="EMBL" id="SBS98785.1"/>
    </source>
</evidence>
<organism evidence="3 4">
    <name type="scientific">Plasmodium ovale curtisi</name>
    <dbReference type="NCBI Taxonomy" id="864141"/>
    <lineage>
        <taxon>Eukaryota</taxon>
        <taxon>Sar</taxon>
        <taxon>Alveolata</taxon>
        <taxon>Apicomplexa</taxon>
        <taxon>Aconoidasida</taxon>
        <taxon>Haemosporida</taxon>
        <taxon>Plasmodiidae</taxon>
        <taxon>Plasmodium</taxon>
        <taxon>Plasmodium (Plasmodium)</taxon>
    </lineage>
</organism>
<accession>A0A1A8X0M2</accession>
<dbReference type="Proteomes" id="UP000078546">
    <property type="component" value="Unassembled WGS sequence"/>
</dbReference>
<reference evidence="4" key="1">
    <citation type="submission" date="2016-05" db="EMBL/GenBank/DDBJ databases">
        <authorList>
            <person name="Naeem Raeece"/>
        </authorList>
    </citation>
    <scope>NUCLEOTIDE SEQUENCE [LARGE SCALE GENOMIC DNA]</scope>
</reference>
<evidence type="ECO:0000313" key="4">
    <source>
        <dbReference type="Proteomes" id="UP000078546"/>
    </source>
</evidence>
<feature type="transmembrane region" description="Helical" evidence="2">
    <location>
        <begin position="443"/>
        <end position="464"/>
    </location>
</feature>
<proteinExistence type="predicted"/>
<dbReference type="AlphaFoldDB" id="A0A1A8X0M2"/>
<evidence type="ECO:0000256" key="2">
    <source>
        <dbReference type="SAM" id="Phobius"/>
    </source>
</evidence>
<feature type="compositionally biased region" description="Basic and acidic residues" evidence="1">
    <location>
        <begin position="171"/>
        <end position="180"/>
    </location>
</feature>
<feature type="compositionally biased region" description="Polar residues" evidence="1">
    <location>
        <begin position="355"/>
        <end position="375"/>
    </location>
</feature>
<keyword evidence="2" id="KW-0472">Membrane</keyword>